<dbReference type="AlphaFoldDB" id="A0A1Y3ART2"/>
<keyword evidence="1" id="KW-1133">Transmembrane helix</keyword>
<dbReference type="Proteomes" id="UP000194236">
    <property type="component" value="Unassembled WGS sequence"/>
</dbReference>
<evidence type="ECO:0000256" key="1">
    <source>
        <dbReference type="SAM" id="Phobius"/>
    </source>
</evidence>
<reference evidence="2 3" key="1">
    <citation type="submission" date="2017-03" db="EMBL/GenBank/DDBJ databases">
        <title>Genome Survey of Euroglyphus maynei.</title>
        <authorList>
            <person name="Arlian L.G."/>
            <person name="Morgan M.S."/>
            <person name="Rider S.D."/>
        </authorList>
    </citation>
    <scope>NUCLEOTIDE SEQUENCE [LARGE SCALE GENOMIC DNA]</scope>
    <source>
        <strain evidence="2">Arlian Lab</strain>
        <tissue evidence="2">Whole body</tissue>
    </source>
</reference>
<sequence>MLDKVSNVQPCLHESEDELTHFVNCHHSDVLGYDKDGNSNHVDEIVEKLEQKEQLLTSYEIGTRRENPGELAKFDEIFQPPSESINYFENYIDIDHQHDVYSIRSKLKTLLKDKYESYEKILRSWFSFELNHEQYERSINLLLDEIPLKNIHNDYMTAIFQQANNCDNNMVVNWKDFFPVIEILSVILLFQMAGMWIQCKKR</sequence>
<proteinExistence type="predicted"/>
<organism evidence="2 3">
    <name type="scientific">Euroglyphus maynei</name>
    <name type="common">Mayne's house dust mite</name>
    <dbReference type="NCBI Taxonomy" id="6958"/>
    <lineage>
        <taxon>Eukaryota</taxon>
        <taxon>Metazoa</taxon>
        <taxon>Ecdysozoa</taxon>
        <taxon>Arthropoda</taxon>
        <taxon>Chelicerata</taxon>
        <taxon>Arachnida</taxon>
        <taxon>Acari</taxon>
        <taxon>Acariformes</taxon>
        <taxon>Sarcoptiformes</taxon>
        <taxon>Astigmata</taxon>
        <taxon>Psoroptidia</taxon>
        <taxon>Analgoidea</taxon>
        <taxon>Pyroglyphidae</taxon>
        <taxon>Pyroglyphinae</taxon>
        <taxon>Euroglyphus</taxon>
    </lineage>
</organism>
<protein>
    <submittedName>
        <fullName evidence="2">Uncharacterized protein</fullName>
    </submittedName>
</protein>
<name>A0A1Y3ART2_EURMA</name>
<accession>A0A1Y3ART2</accession>
<keyword evidence="1" id="KW-0812">Transmembrane</keyword>
<evidence type="ECO:0000313" key="3">
    <source>
        <dbReference type="Proteomes" id="UP000194236"/>
    </source>
</evidence>
<dbReference type="EMBL" id="MUJZ01065286">
    <property type="protein sequence ID" value="OTF70534.1"/>
    <property type="molecule type" value="Genomic_DNA"/>
</dbReference>
<gene>
    <name evidence="2" type="ORF">BLA29_007216</name>
</gene>
<comment type="caution">
    <text evidence="2">The sequence shown here is derived from an EMBL/GenBank/DDBJ whole genome shotgun (WGS) entry which is preliminary data.</text>
</comment>
<keyword evidence="1" id="KW-0472">Membrane</keyword>
<keyword evidence="3" id="KW-1185">Reference proteome</keyword>
<feature type="transmembrane region" description="Helical" evidence="1">
    <location>
        <begin position="177"/>
        <end position="197"/>
    </location>
</feature>
<evidence type="ECO:0000313" key="2">
    <source>
        <dbReference type="EMBL" id="OTF70534.1"/>
    </source>
</evidence>